<reference evidence="2" key="1">
    <citation type="submission" date="2021-02" db="EMBL/GenBank/DDBJ databases">
        <authorList>
            <person name="Dougan E. K."/>
            <person name="Rhodes N."/>
            <person name="Thang M."/>
            <person name="Chan C."/>
        </authorList>
    </citation>
    <scope>NUCLEOTIDE SEQUENCE</scope>
</reference>
<dbReference type="EMBL" id="CAJNNV010012271">
    <property type="protein sequence ID" value="CAE8600571.1"/>
    <property type="molecule type" value="Genomic_DNA"/>
</dbReference>
<evidence type="ECO:0000313" key="3">
    <source>
        <dbReference type="Proteomes" id="UP000626109"/>
    </source>
</evidence>
<gene>
    <name evidence="1" type="ORF">PGLA1383_LOCUS18888</name>
    <name evidence="2" type="ORF">PGLA2088_LOCUS44224</name>
</gene>
<organism evidence="2 3">
    <name type="scientific">Polarella glacialis</name>
    <name type="common">Dinoflagellate</name>
    <dbReference type="NCBI Taxonomy" id="89957"/>
    <lineage>
        <taxon>Eukaryota</taxon>
        <taxon>Sar</taxon>
        <taxon>Alveolata</taxon>
        <taxon>Dinophyceae</taxon>
        <taxon>Suessiales</taxon>
        <taxon>Suessiaceae</taxon>
        <taxon>Polarella</taxon>
    </lineage>
</organism>
<evidence type="ECO:0000313" key="4">
    <source>
        <dbReference type="Proteomes" id="UP000654075"/>
    </source>
</evidence>
<dbReference type="AlphaFoldDB" id="A0A813LFB3"/>
<name>A0A813LFB3_POLGL</name>
<dbReference type="EMBL" id="CAJNNW010035108">
    <property type="protein sequence ID" value="CAE8725661.1"/>
    <property type="molecule type" value="Genomic_DNA"/>
</dbReference>
<evidence type="ECO:0000313" key="1">
    <source>
        <dbReference type="EMBL" id="CAE8600571.1"/>
    </source>
</evidence>
<accession>A0A813LFB3</accession>
<sequence>MLYSLLNPCSIMSKTEAEVVCSSVVERYGAPTRATTDDQEFYGDDAPDVELFEALPLLEPRRFVEELCSPNSVAAERVLRQNRSELEALATPPVSIGTKIPEDWQKGQTVKVTGPHGPIEVTPPPESTAGGSITFRLVPPPHYRVEVPPGAEPGRGLLHSLPDGTQIELPIPEGIRPGDIFEVVAPSLMVQVPEGARGGDYVTFLETAEGGQDRWLRAPVPHRLKPGQYFAARLPAPPPSEAAPPDSSWFGSSWGFSGL</sequence>
<proteinExistence type="predicted"/>
<dbReference type="Proteomes" id="UP000626109">
    <property type="component" value="Unassembled WGS sequence"/>
</dbReference>
<dbReference type="Proteomes" id="UP000654075">
    <property type="component" value="Unassembled WGS sequence"/>
</dbReference>
<keyword evidence="4" id="KW-1185">Reference proteome</keyword>
<comment type="caution">
    <text evidence="2">The sequence shown here is derived from an EMBL/GenBank/DDBJ whole genome shotgun (WGS) entry which is preliminary data.</text>
</comment>
<protein>
    <submittedName>
        <fullName evidence="2">Uncharacterized protein</fullName>
    </submittedName>
</protein>
<evidence type="ECO:0000313" key="2">
    <source>
        <dbReference type="EMBL" id="CAE8725661.1"/>
    </source>
</evidence>